<dbReference type="SUPFAM" id="SSF55781">
    <property type="entry name" value="GAF domain-like"/>
    <property type="match status" value="2"/>
</dbReference>
<dbReference type="SUPFAM" id="SSF81606">
    <property type="entry name" value="PP2C-like"/>
    <property type="match status" value="1"/>
</dbReference>
<dbReference type="PANTHER" id="PTHR43156:SF2">
    <property type="entry name" value="STAGE II SPORULATION PROTEIN E"/>
    <property type="match status" value="1"/>
</dbReference>
<dbReference type="Proteomes" id="UP001500957">
    <property type="component" value="Unassembled WGS sequence"/>
</dbReference>
<dbReference type="InterPro" id="IPR036457">
    <property type="entry name" value="PPM-type-like_dom_sf"/>
</dbReference>
<keyword evidence="1" id="KW-0378">Hydrolase</keyword>
<feature type="domain" description="GAF" evidence="3">
    <location>
        <begin position="339"/>
        <end position="480"/>
    </location>
</feature>
<keyword evidence="6" id="KW-1185">Reference proteome</keyword>
<dbReference type="InterPro" id="IPR029016">
    <property type="entry name" value="GAF-like_dom_sf"/>
</dbReference>
<comment type="caution">
    <text evidence="5">The sequence shown here is derived from an EMBL/GenBank/DDBJ whole genome shotgun (WGS) entry which is preliminary data.</text>
</comment>
<dbReference type="InterPro" id="IPR036890">
    <property type="entry name" value="HATPase_C_sf"/>
</dbReference>
<dbReference type="InterPro" id="IPR001932">
    <property type="entry name" value="PPM-type_phosphatase-like_dom"/>
</dbReference>
<dbReference type="Pfam" id="PF07228">
    <property type="entry name" value="SpoIIE"/>
    <property type="match status" value="1"/>
</dbReference>
<reference evidence="5 6" key="1">
    <citation type="journal article" date="2019" name="Int. J. Syst. Evol. Microbiol.">
        <title>The Global Catalogue of Microorganisms (GCM) 10K type strain sequencing project: providing services to taxonomists for standard genome sequencing and annotation.</title>
        <authorList>
            <consortium name="The Broad Institute Genomics Platform"/>
            <consortium name="The Broad Institute Genome Sequencing Center for Infectious Disease"/>
            <person name="Wu L."/>
            <person name="Ma J."/>
        </authorList>
    </citation>
    <scope>NUCLEOTIDE SEQUENCE [LARGE SCALE GENOMIC DNA]</scope>
    <source>
        <strain evidence="5 6">JCM 10671</strain>
    </source>
</reference>
<dbReference type="PANTHER" id="PTHR43156">
    <property type="entry name" value="STAGE II SPORULATION PROTEIN E-RELATED"/>
    <property type="match status" value="1"/>
</dbReference>
<dbReference type="Gene3D" id="3.30.450.40">
    <property type="match status" value="2"/>
</dbReference>
<dbReference type="SUPFAM" id="SSF55874">
    <property type="entry name" value="ATPase domain of HSP90 chaperone/DNA topoisomerase II/histidine kinase"/>
    <property type="match status" value="1"/>
</dbReference>
<dbReference type="SMART" id="SM00331">
    <property type="entry name" value="PP2C_SIG"/>
    <property type="match status" value="1"/>
</dbReference>
<feature type="domain" description="GAF" evidence="3">
    <location>
        <begin position="508"/>
        <end position="667"/>
    </location>
</feature>
<dbReference type="Gene3D" id="3.30.565.10">
    <property type="entry name" value="Histidine kinase-like ATPase, C-terminal domain"/>
    <property type="match status" value="1"/>
</dbReference>
<dbReference type="Gene3D" id="3.60.40.10">
    <property type="entry name" value="PPM-type phosphatase domain"/>
    <property type="match status" value="1"/>
</dbReference>
<dbReference type="SMART" id="SM00065">
    <property type="entry name" value="GAF"/>
    <property type="match status" value="2"/>
</dbReference>
<evidence type="ECO:0000259" key="3">
    <source>
        <dbReference type="SMART" id="SM00065"/>
    </source>
</evidence>
<accession>A0ABN1GW97</accession>
<gene>
    <name evidence="5" type="ORF">GCM10009547_25420</name>
</gene>
<dbReference type="InterPro" id="IPR052016">
    <property type="entry name" value="Bact_Sigma-Reg"/>
</dbReference>
<dbReference type="CDD" id="cd16936">
    <property type="entry name" value="HATPase_RsbW-like"/>
    <property type="match status" value="1"/>
</dbReference>
<evidence type="ECO:0000313" key="6">
    <source>
        <dbReference type="Proteomes" id="UP001500957"/>
    </source>
</evidence>
<organism evidence="5 6">
    <name type="scientific">Sporichthya brevicatena</name>
    <dbReference type="NCBI Taxonomy" id="171442"/>
    <lineage>
        <taxon>Bacteria</taxon>
        <taxon>Bacillati</taxon>
        <taxon>Actinomycetota</taxon>
        <taxon>Actinomycetes</taxon>
        <taxon>Sporichthyales</taxon>
        <taxon>Sporichthyaceae</taxon>
        <taxon>Sporichthya</taxon>
    </lineage>
</organism>
<dbReference type="Pfam" id="PF13581">
    <property type="entry name" value="HATPase_c_2"/>
    <property type="match status" value="1"/>
</dbReference>
<keyword evidence="2" id="KW-0175">Coiled coil</keyword>
<dbReference type="RefSeq" id="WP_344605252.1">
    <property type="nucleotide sequence ID" value="NZ_BAAAHE010000020.1"/>
</dbReference>
<evidence type="ECO:0000313" key="5">
    <source>
        <dbReference type="EMBL" id="GAA0621629.1"/>
    </source>
</evidence>
<feature type="domain" description="PPM-type phosphatase" evidence="4">
    <location>
        <begin position="695"/>
        <end position="904"/>
    </location>
</feature>
<proteinExistence type="predicted"/>
<name>A0ABN1GW97_9ACTN</name>
<dbReference type="Pfam" id="PF01590">
    <property type="entry name" value="GAF"/>
    <property type="match status" value="2"/>
</dbReference>
<evidence type="ECO:0000256" key="2">
    <source>
        <dbReference type="SAM" id="Coils"/>
    </source>
</evidence>
<feature type="coiled-coil region" evidence="2">
    <location>
        <begin position="472"/>
        <end position="499"/>
    </location>
</feature>
<sequence>MPAASELVLAAEPDAATKARRFVAAELADAPEDTVSTAELVVTELVTNSVLHAAAPIVVRVRGMDGGARIEVEDGGRDLPIAPPLNPHSMTGRGLALVAATTAGWGVEPAANGRKIVWAEVSSGPGGANAHPLADLDLSQFADADDNDTDEPVFTVRLGSVPTDLLLAAKGHVDNVLREFHLVTAGTDLLESRPPPELVELIDTMAEDFALARNEIKRQAVAAAERGDVETDLVLTLPVSAAAAGERYLAALDKVDAYARNAALLTLETPPAHRVFRQWYVQGLIDRLRALAAGGPLPVVPSFPQALAAEVTRLSTLRDVSDRLSRLQLITGELSQARGVADIAETLTSSAARHLDATGSAIHLLRGATLEPLAAGGEADGRVVDLTSDDPVAEVARTRRSLELRGRAAGERFPGLAARFAEDRTLHVAPLVVGAECIGVLTVTFPLVGLDEESRSSIVTTLADTLAQALERAISSERVAEANAKLAAANERLAFIADASIVLSGTLDYDATLQATLNLMVPRFADWCSVQLAEDGALRMAAIAHVDPERNVVAQEMMRRYPVQPNTDIGTGRAIRTMQPELFDHVTPDMLATAAVDLGHLKLLHQLGSDTALVVPFSFQDEIAGVLTLVYADDSRRYVPSDVPFAQDIARRVAAALRSAAAYREKTGQLADVRRVADAAQRAILAPPPAQIGPVALAARYIGAAAEAQVGGDLYEVVARRGSVRLLIGDVRGKGLSAVRMATIVLGEFRAVAAELADLPAVATQLDRRLRPHLGEEDFVTALLAEISDDGSFSVTSCGHPPALLLTDSQVIEVGSEFTLPLGLGAEPVVDTGRLSPGDRLLLYTDGAIETRDSEGRFLNFVELLRLELGRDHGELLDAVLTSLRARAGRSRLNDDLALLIAEYRGPA</sequence>
<protein>
    <recommendedName>
        <fullName evidence="7">Serine phosphatase RsbU, regulator of sigma subunit</fullName>
    </recommendedName>
</protein>
<evidence type="ECO:0000259" key="4">
    <source>
        <dbReference type="SMART" id="SM00331"/>
    </source>
</evidence>
<dbReference type="InterPro" id="IPR003594">
    <property type="entry name" value="HATPase_dom"/>
</dbReference>
<dbReference type="EMBL" id="BAAAHE010000020">
    <property type="protein sequence ID" value="GAA0621629.1"/>
    <property type="molecule type" value="Genomic_DNA"/>
</dbReference>
<evidence type="ECO:0000256" key="1">
    <source>
        <dbReference type="ARBA" id="ARBA00022801"/>
    </source>
</evidence>
<evidence type="ECO:0008006" key="7">
    <source>
        <dbReference type="Google" id="ProtNLM"/>
    </source>
</evidence>
<dbReference type="InterPro" id="IPR003018">
    <property type="entry name" value="GAF"/>
</dbReference>